<evidence type="ECO:0000256" key="1">
    <source>
        <dbReference type="ARBA" id="ARBA00001946"/>
    </source>
</evidence>
<dbReference type="AlphaFoldDB" id="A0A9W4W642"/>
<gene>
    <name evidence="6" type="ORF">PSECIP111854_03138</name>
    <name evidence="5" type="ORF">PSECIP111951_01484</name>
</gene>
<evidence type="ECO:0000313" key="7">
    <source>
        <dbReference type="Proteomes" id="UP001152467"/>
    </source>
</evidence>
<evidence type="ECO:0000313" key="5">
    <source>
        <dbReference type="EMBL" id="CAH9056551.1"/>
    </source>
</evidence>
<dbReference type="Proteomes" id="UP001152467">
    <property type="component" value="Unassembled WGS sequence"/>
</dbReference>
<dbReference type="PANTHER" id="PTHR45138">
    <property type="entry name" value="REGULATORY COMPONENTS OF SENSORY TRANSDUCTION SYSTEM"/>
    <property type="match status" value="1"/>
</dbReference>
<dbReference type="Proteomes" id="UP001152485">
    <property type="component" value="Unassembled WGS sequence"/>
</dbReference>
<proteinExistence type="predicted"/>
<organism evidence="6 7">
    <name type="scientific">Pseudoalteromonas holothuriae</name>
    <dbReference type="NCBI Taxonomy" id="2963714"/>
    <lineage>
        <taxon>Bacteria</taxon>
        <taxon>Pseudomonadati</taxon>
        <taxon>Pseudomonadota</taxon>
        <taxon>Gammaproteobacteria</taxon>
        <taxon>Alteromonadales</taxon>
        <taxon>Pseudoalteromonadaceae</taxon>
        <taxon>Pseudoalteromonas</taxon>
    </lineage>
</organism>
<comment type="catalytic activity">
    <reaction evidence="3">
        <text>2 GTP = 3',3'-c-di-GMP + 2 diphosphate</text>
        <dbReference type="Rhea" id="RHEA:24898"/>
        <dbReference type="ChEBI" id="CHEBI:33019"/>
        <dbReference type="ChEBI" id="CHEBI:37565"/>
        <dbReference type="ChEBI" id="CHEBI:58805"/>
        <dbReference type="EC" id="2.7.7.65"/>
    </reaction>
</comment>
<dbReference type="Gene3D" id="3.30.70.270">
    <property type="match status" value="1"/>
</dbReference>
<accession>A0A9W4W642</accession>
<dbReference type="EMBL" id="CAMAPD010000005">
    <property type="protein sequence ID" value="CAH9056551.1"/>
    <property type="molecule type" value="Genomic_DNA"/>
</dbReference>
<dbReference type="PANTHER" id="PTHR45138:SF9">
    <property type="entry name" value="DIGUANYLATE CYCLASE DGCM-RELATED"/>
    <property type="match status" value="1"/>
</dbReference>
<evidence type="ECO:0000313" key="6">
    <source>
        <dbReference type="EMBL" id="CAH9063006.1"/>
    </source>
</evidence>
<dbReference type="InterPro" id="IPR029787">
    <property type="entry name" value="Nucleotide_cyclase"/>
</dbReference>
<reference evidence="6 8" key="1">
    <citation type="submission" date="2022-07" db="EMBL/GenBank/DDBJ databases">
        <authorList>
            <person name="Criscuolo A."/>
        </authorList>
    </citation>
    <scope>NUCLEOTIDE SEQUENCE</scope>
    <source>
        <strain evidence="8">CIP 111951</strain>
        <strain evidence="6">CIP111854</strain>
        <strain evidence="5">CIP111951</strain>
    </source>
</reference>
<dbReference type="EC" id="2.7.7.65" evidence="2"/>
<evidence type="ECO:0000313" key="8">
    <source>
        <dbReference type="Proteomes" id="UP001152485"/>
    </source>
</evidence>
<dbReference type="InterPro" id="IPR000160">
    <property type="entry name" value="GGDEF_dom"/>
</dbReference>
<dbReference type="GO" id="GO:0043709">
    <property type="term" value="P:cell adhesion involved in single-species biofilm formation"/>
    <property type="evidence" value="ECO:0007669"/>
    <property type="project" value="TreeGrafter"/>
</dbReference>
<dbReference type="FunFam" id="3.30.70.270:FF:000001">
    <property type="entry name" value="Diguanylate cyclase domain protein"/>
    <property type="match status" value="1"/>
</dbReference>
<evidence type="ECO:0000259" key="4">
    <source>
        <dbReference type="PROSITE" id="PS50887"/>
    </source>
</evidence>
<evidence type="ECO:0000256" key="3">
    <source>
        <dbReference type="ARBA" id="ARBA00034247"/>
    </source>
</evidence>
<name>A0A9W4W642_9GAMM</name>
<dbReference type="NCBIfam" id="TIGR00254">
    <property type="entry name" value="GGDEF"/>
    <property type="match status" value="1"/>
</dbReference>
<dbReference type="SUPFAM" id="SSF55073">
    <property type="entry name" value="Nucleotide cyclase"/>
    <property type="match status" value="1"/>
</dbReference>
<evidence type="ECO:0000256" key="2">
    <source>
        <dbReference type="ARBA" id="ARBA00012528"/>
    </source>
</evidence>
<protein>
    <recommendedName>
        <fullName evidence="2">diguanylate cyclase</fullName>
        <ecNumber evidence="2">2.7.7.65</ecNumber>
    </recommendedName>
</protein>
<sequence length="334" mass="37961">MNEHTPCGYEWTIKLISQNCENALDKCLLATLNQVLGHGSAFAMYFSKSLSIRQHPCLIFNSGLLTSDDKSLNNVTQLDIPELTTRLTKLRQDVTVLNLAQAQVLPIRYQGLMLGFLVIDTKAKPSMTSTEYAVVSHILNVYVHQSATLHYARLDPLTQLLNRQTFDEKVVDIVSGNETWFMRDGYGERRWYMAIVDIDLFKKVNDTYGHVMGDEVILLVAQLLKSNFRVEDYVFRYGGEEFAVVFPCENEALAIETLDRVRHNIDQMKFPQVGNVTVSMGFVELEGDIQVADFVNRADKALYQSKQDGRNRVTAYSSLKEKVNSHQTGDIELF</sequence>
<keyword evidence="7" id="KW-1185">Reference proteome</keyword>
<dbReference type="InterPro" id="IPR050469">
    <property type="entry name" value="Diguanylate_Cyclase"/>
</dbReference>
<dbReference type="PROSITE" id="PS50887">
    <property type="entry name" value="GGDEF"/>
    <property type="match status" value="1"/>
</dbReference>
<dbReference type="EMBL" id="CAMAPC010000014">
    <property type="protein sequence ID" value="CAH9063006.1"/>
    <property type="molecule type" value="Genomic_DNA"/>
</dbReference>
<dbReference type="GO" id="GO:0052621">
    <property type="term" value="F:diguanylate cyclase activity"/>
    <property type="evidence" value="ECO:0007669"/>
    <property type="project" value="UniProtKB-EC"/>
</dbReference>
<dbReference type="SMART" id="SM00267">
    <property type="entry name" value="GGDEF"/>
    <property type="match status" value="1"/>
</dbReference>
<dbReference type="GO" id="GO:0005886">
    <property type="term" value="C:plasma membrane"/>
    <property type="evidence" value="ECO:0007669"/>
    <property type="project" value="TreeGrafter"/>
</dbReference>
<dbReference type="Pfam" id="PF00990">
    <property type="entry name" value="GGDEF"/>
    <property type="match status" value="1"/>
</dbReference>
<dbReference type="RefSeq" id="WP_261592643.1">
    <property type="nucleotide sequence ID" value="NZ_CAMAPC010000014.1"/>
</dbReference>
<feature type="domain" description="GGDEF" evidence="4">
    <location>
        <begin position="189"/>
        <end position="318"/>
    </location>
</feature>
<dbReference type="CDD" id="cd01949">
    <property type="entry name" value="GGDEF"/>
    <property type="match status" value="1"/>
</dbReference>
<dbReference type="GO" id="GO:1902201">
    <property type="term" value="P:negative regulation of bacterial-type flagellum-dependent cell motility"/>
    <property type="evidence" value="ECO:0007669"/>
    <property type="project" value="TreeGrafter"/>
</dbReference>
<comment type="cofactor">
    <cofactor evidence="1">
        <name>Mg(2+)</name>
        <dbReference type="ChEBI" id="CHEBI:18420"/>
    </cofactor>
</comment>
<comment type="caution">
    <text evidence="6">The sequence shown here is derived from an EMBL/GenBank/DDBJ whole genome shotgun (WGS) entry which is preliminary data.</text>
</comment>
<dbReference type="InterPro" id="IPR043128">
    <property type="entry name" value="Rev_trsase/Diguanyl_cyclase"/>
</dbReference>